<evidence type="ECO:0000259" key="4">
    <source>
        <dbReference type="PROSITE" id="PS51279"/>
    </source>
</evidence>
<proteinExistence type="inferred from homology"/>
<dbReference type="PANTHER" id="PTHR48407">
    <property type="entry name" value="CRANIOFACIAL DEVELOPMENT PROTEIN 1"/>
    <property type="match status" value="1"/>
</dbReference>
<sequence length="407" mass="45530">MSPTLPTPADGTSTPEDGTTLLSLDDGEQYNSEEDSDFDINAPAEDEEEDATDAEPDGRPRKRRRVTPTRVRDEDGDEYVVEGALDSGDEATIRKAKEKREKRRRKGKKVAGDQERDGNEDEDEDEDDFDFEDDDEGGGRGGFVRTRAMKMKMQEEQKPLARIDGATVDVDALWAQMNAPDFGKESTPSMQEKQSASEDASTETLEDGKASNLHLPPKTPARGAAHPGEETITIKRTYKFAGEVITEKKVVPKDSAEAKVYLSSSDATKDNAKDDQQDDEAPKASPLPLRRPLRRYSRFDPNPPQTYRRSWVKTSASQISPMMKEQRDATTPVAGPKLNTVMKSKLDWAAYVDKEGIKDELDVHSRAKEGYMGRVDFLNRVEAKREEDRRNVRLKGPSSDIDHFSIT</sequence>
<feature type="compositionally biased region" description="Polar residues" evidence="3">
    <location>
        <begin position="1"/>
        <end position="22"/>
    </location>
</feature>
<dbReference type="InterPro" id="IPR011421">
    <property type="entry name" value="BCNT-C"/>
</dbReference>
<accession>A0A0J7BAV6</accession>
<evidence type="ECO:0000313" key="5">
    <source>
        <dbReference type="EMBL" id="KMP07197.1"/>
    </source>
</evidence>
<feature type="compositionally biased region" description="Acidic residues" evidence="3">
    <location>
        <begin position="118"/>
        <end position="136"/>
    </location>
</feature>
<reference evidence="6" key="1">
    <citation type="journal article" date="2010" name="Genome Res.">
        <title>Population genomic sequencing of Coccidioides fungi reveals recent hybridization and transposon control.</title>
        <authorList>
            <person name="Neafsey D.E."/>
            <person name="Barker B.M."/>
            <person name="Sharpton T.J."/>
            <person name="Stajich J.E."/>
            <person name="Park D.J."/>
            <person name="Whiston E."/>
            <person name="Hung C.-Y."/>
            <person name="McMahan C."/>
            <person name="White J."/>
            <person name="Sykes S."/>
            <person name="Heiman D."/>
            <person name="Young S."/>
            <person name="Zeng Q."/>
            <person name="Abouelleil A."/>
            <person name="Aftuck L."/>
            <person name="Bessette D."/>
            <person name="Brown A."/>
            <person name="FitzGerald M."/>
            <person name="Lui A."/>
            <person name="Macdonald J.P."/>
            <person name="Priest M."/>
            <person name="Orbach M.J."/>
            <person name="Galgiani J.N."/>
            <person name="Kirkland T.N."/>
            <person name="Cole G.T."/>
            <person name="Birren B.W."/>
            <person name="Henn M.R."/>
            <person name="Taylor J.W."/>
            <person name="Rounsley S.D."/>
        </authorList>
    </citation>
    <scope>NUCLEOTIDE SEQUENCE [LARGE SCALE GENOMIC DNA]</scope>
    <source>
        <strain evidence="6">RMSCC 2394</strain>
    </source>
</reference>
<dbReference type="PANTHER" id="PTHR48407:SF1">
    <property type="entry name" value="CRANIOFACIAL DEVELOPMENT PROTEIN 1"/>
    <property type="match status" value="1"/>
</dbReference>
<evidence type="ECO:0000256" key="3">
    <source>
        <dbReference type="SAM" id="MobiDB-lite"/>
    </source>
</evidence>
<protein>
    <recommendedName>
        <fullName evidence="2">SWR1-complex protein 5</fullName>
    </recommendedName>
</protein>
<dbReference type="Pfam" id="PF07572">
    <property type="entry name" value="BCNT"/>
    <property type="match status" value="1"/>
</dbReference>
<evidence type="ECO:0000256" key="1">
    <source>
        <dbReference type="ARBA" id="ARBA00010465"/>
    </source>
</evidence>
<dbReference type="STRING" id="404692.A0A0J7BAV6"/>
<feature type="region of interest" description="Disordered" evidence="3">
    <location>
        <begin position="386"/>
        <end position="407"/>
    </location>
</feature>
<dbReference type="Proteomes" id="UP000054565">
    <property type="component" value="Unassembled WGS sequence"/>
</dbReference>
<evidence type="ECO:0000256" key="2">
    <source>
        <dbReference type="ARBA" id="ARBA00019138"/>
    </source>
</evidence>
<dbReference type="OrthoDB" id="445677at2759"/>
<feature type="region of interest" description="Disordered" evidence="3">
    <location>
        <begin position="260"/>
        <end position="335"/>
    </location>
</feature>
<dbReference type="EMBL" id="DS028097">
    <property type="protein sequence ID" value="KMP07197.1"/>
    <property type="molecule type" value="Genomic_DNA"/>
</dbReference>
<dbReference type="InterPro" id="IPR027124">
    <property type="entry name" value="Swc5/CFDP1/2"/>
</dbReference>
<comment type="similarity">
    <text evidence="1">Belongs to the SWC5 family.</text>
</comment>
<feature type="region of interest" description="Disordered" evidence="3">
    <location>
        <begin position="1"/>
        <end position="158"/>
    </location>
</feature>
<organism evidence="5 6">
    <name type="scientific">Coccidioides immitis RMSCC 2394</name>
    <dbReference type="NCBI Taxonomy" id="404692"/>
    <lineage>
        <taxon>Eukaryota</taxon>
        <taxon>Fungi</taxon>
        <taxon>Dikarya</taxon>
        <taxon>Ascomycota</taxon>
        <taxon>Pezizomycotina</taxon>
        <taxon>Eurotiomycetes</taxon>
        <taxon>Eurotiomycetidae</taxon>
        <taxon>Onygenales</taxon>
        <taxon>Onygenaceae</taxon>
        <taxon>Coccidioides</taxon>
    </lineage>
</organism>
<evidence type="ECO:0000313" key="6">
    <source>
        <dbReference type="Proteomes" id="UP000054565"/>
    </source>
</evidence>
<feature type="region of interest" description="Disordered" evidence="3">
    <location>
        <begin position="179"/>
        <end position="232"/>
    </location>
</feature>
<feature type="compositionally biased region" description="Polar residues" evidence="3">
    <location>
        <begin position="186"/>
        <end position="199"/>
    </location>
</feature>
<feature type="compositionally biased region" description="Basic residues" evidence="3">
    <location>
        <begin position="100"/>
        <end position="109"/>
    </location>
</feature>
<gene>
    <name evidence="5" type="ORF">CIRG_06878</name>
</gene>
<dbReference type="GO" id="GO:0000812">
    <property type="term" value="C:Swr1 complex"/>
    <property type="evidence" value="ECO:0007669"/>
    <property type="project" value="TreeGrafter"/>
</dbReference>
<feature type="domain" description="BCNT-C" evidence="4">
    <location>
        <begin position="318"/>
        <end position="399"/>
    </location>
</feature>
<dbReference type="AlphaFoldDB" id="A0A0J7BAV6"/>
<dbReference type="PROSITE" id="PS51279">
    <property type="entry name" value="BCNT_C"/>
    <property type="match status" value="1"/>
</dbReference>
<name>A0A0J7BAV6_COCIT</name>
<feature type="compositionally biased region" description="Polar residues" evidence="3">
    <location>
        <begin position="305"/>
        <end position="320"/>
    </location>
</feature>
<feature type="compositionally biased region" description="Acidic residues" evidence="3">
    <location>
        <begin position="25"/>
        <end position="55"/>
    </location>
</feature>